<dbReference type="Proteomes" id="UP000823388">
    <property type="component" value="Chromosome 3N"/>
</dbReference>
<dbReference type="EMBL" id="CM029042">
    <property type="protein sequence ID" value="KAG2619258.1"/>
    <property type="molecule type" value="Genomic_DNA"/>
</dbReference>
<keyword evidence="3" id="KW-1185">Reference proteome</keyword>
<feature type="compositionally biased region" description="Polar residues" evidence="1">
    <location>
        <begin position="9"/>
        <end position="24"/>
    </location>
</feature>
<evidence type="ECO:0000313" key="2">
    <source>
        <dbReference type="EMBL" id="KAG2619258.1"/>
    </source>
</evidence>
<gene>
    <name evidence="2" type="ORF">PVAP13_3NG140890</name>
</gene>
<name>A0A8T0UB14_PANVG</name>
<dbReference type="AlphaFoldDB" id="A0A8T0UB14"/>
<comment type="caution">
    <text evidence="2">The sequence shown here is derived from an EMBL/GenBank/DDBJ whole genome shotgun (WGS) entry which is preliminary data.</text>
</comment>
<protein>
    <submittedName>
        <fullName evidence="2">Uncharacterized protein</fullName>
    </submittedName>
</protein>
<accession>A0A8T0UB14</accession>
<evidence type="ECO:0000256" key="1">
    <source>
        <dbReference type="SAM" id="MobiDB-lite"/>
    </source>
</evidence>
<proteinExistence type="predicted"/>
<reference evidence="2 3" key="1">
    <citation type="submission" date="2020-05" db="EMBL/GenBank/DDBJ databases">
        <title>WGS assembly of Panicum virgatum.</title>
        <authorList>
            <person name="Lovell J.T."/>
            <person name="Jenkins J."/>
            <person name="Shu S."/>
            <person name="Juenger T.E."/>
            <person name="Schmutz J."/>
        </authorList>
    </citation>
    <scope>NUCLEOTIDE SEQUENCE [LARGE SCALE GENOMIC DNA]</scope>
    <source>
        <strain evidence="3">cv. AP13</strain>
    </source>
</reference>
<sequence length="169" mass="18009">MLWPGPQLHTHNAAGSTQAACHQTRSAPRRPSRRSSHRPPKWAISPPDPPLALPDLAAEATDPSASGRRRAPVAGDETRRRRGSPCPEEQQGEVPAATILSTAWRCRQLAPVTARWQGEGGGASGGVGRVAARVAETGRRGGLSSAFGTWYIMKGLCNVSICFFSFFAV</sequence>
<feature type="region of interest" description="Disordered" evidence="1">
    <location>
        <begin position="1"/>
        <end position="94"/>
    </location>
</feature>
<organism evidence="2 3">
    <name type="scientific">Panicum virgatum</name>
    <name type="common">Blackwell switchgrass</name>
    <dbReference type="NCBI Taxonomy" id="38727"/>
    <lineage>
        <taxon>Eukaryota</taxon>
        <taxon>Viridiplantae</taxon>
        <taxon>Streptophyta</taxon>
        <taxon>Embryophyta</taxon>
        <taxon>Tracheophyta</taxon>
        <taxon>Spermatophyta</taxon>
        <taxon>Magnoliopsida</taxon>
        <taxon>Liliopsida</taxon>
        <taxon>Poales</taxon>
        <taxon>Poaceae</taxon>
        <taxon>PACMAD clade</taxon>
        <taxon>Panicoideae</taxon>
        <taxon>Panicodae</taxon>
        <taxon>Paniceae</taxon>
        <taxon>Panicinae</taxon>
        <taxon>Panicum</taxon>
        <taxon>Panicum sect. Hiantes</taxon>
    </lineage>
</organism>
<evidence type="ECO:0000313" key="3">
    <source>
        <dbReference type="Proteomes" id="UP000823388"/>
    </source>
</evidence>
<feature type="compositionally biased region" description="Low complexity" evidence="1">
    <location>
        <begin position="53"/>
        <end position="63"/>
    </location>
</feature>
<feature type="compositionally biased region" description="Basic residues" evidence="1">
    <location>
        <begin position="27"/>
        <end position="40"/>
    </location>
</feature>